<evidence type="ECO:0000256" key="9">
    <source>
        <dbReference type="PIRSR" id="PIRSR001434-2"/>
    </source>
</evidence>
<dbReference type="GO" id="GO:0019346">
    <property type="term" value="P:transsulfuration"/>
    <property type="evidence" value="ECO:0007669"/>
    <property type="project" value="InterPro"/>
</dbReference>
<sequence>MSNPSADARVVELEKEVQALRERLSQLEYNPTTAPKGASHAATQLVTFDGCTKDPYHPSSVPIYQTATFVQPDISNFGDYDYSRSGNPTRTALESLVAQMEKAHRGFAFSSGMAALQTLVTTVHTGGVILASSDLYGGMHRLLTQITAHLGIEVVLVETWDLQKVEAQLKQHAGRVKLLHLESPTNPLMRVVDIRAICQLAHQHGVEVSIDNTMMSPVRCTPLELGCDYCMHSATKYLCGHSDTMAGVLCTKTEEQSKRIYFLQNAQGSALAPFDCWLLLRGMKTLSIRVEKQEQNAIAVAAFLARQTHVVRRLHYAGLNPKHFGDVVTVDPKSFEIHHSQTTGPGCVLSFETGSEERSRQLVRACKLFKLTVSFGSCNSLIEMPCLLSHASIPKEKRTLPGDLIRLSIGIEHIEDILADLAQAVEVAAATKEE</sequence>
<dbReference type="PANTHER" id="PTHR11808">
    <property type="entry name" value="TRANS-SULFURATION ENZYME FAMILY MEMBER"/>
    <property type="match status" value="1"/>
</dbReference>
<feature type="coiled-coil region" evidence="11">
    <location>
        <begin position="3"/>
        <end position="30"/>
    </location>
</feature>
<dbReference type="InterPro" id="IPR000277">
    <property type="entry name" value="Cys/Met-Metab_PyrdxlP-dep_enz"/>
</dbReference>
<dbReference type="FunFam" id="3.40.640.10:FF:000009">
    <property type="entry name" value="Cystathionine gamma-synthase homolog"/>
    <property type="match status" value="1"/>
</dbReference>
<dbReference type="PIRSF" id="PIRSF001434">
    <property type="entry name" value="CGS"/>
    <property type="match status" value="1"/>
</dbReference>
<reference evidence="12" key="1">
    <citation type="submission" date="2013-01" db="EMBL/GenBank/DDBJ databases">
        <title>Genomic Cooperation Between Trypanosomatids and Their Bacterial Endosymbionts in the Synthesis of Essential Amino Acids Heavily Influenced by Multiple Lateral Gene Transfer Events.</title>
        <authorList>
            <person name="Alves J.M.P."/>
            <person name="Klein C."/>
            <person name="Maia da Silva F."/>
            <person name="Costa Martins A.G."/>
            <person name="Serrano M.G."/>
            <person name="Buck G.A."/>
            <person name="Vasconcelos A.T.R."/>
            <person name="France-Sagot M."/>
            <person name="Teixeira M.M.G."/>
            <person name="Motta M.C.M."/>
            <person name="Camargo E.P."/>
        </authorList>
    </citation>
    <scope>NUCLEOTIDE SEQUENCE</scope>
</reference>
<accession>U5KMP5</accession>
<evidence type="ECO:0000313" key="12">
    <source>
        <dbReference type="EMBL" id="AGT02484.1"/>
    </source>
</evidence>
<dbReference type="NCBIfam" id="TIGR01329">
    <property type="entry name" value="cysta_beta_ly_E"/>
    <property type="match status" value="1"/>
</dbReference>
<dbReference type="PANTHER" id="PTHR11808:SF50">
    <property type="entry name" value="CYSTATHIONINE BETA-LYASE"/>
    <property type="match status" value="1"/>
</dbReference>
<dbReference type="EMBL" id="KC503318">
    <property type="protein sequence ID" value="AGT02484.1"/>
    <property type="molecule type" value="Genomic_DNA"/>
</dbReference>
<proteinExistence type="inferred from homology"/>
<organism evidence="12">
    <name type="scientific">Angomonas deanei</name>
    <dbReference type="NCBI Taxonomy" id="59799"/>
    <lineage>
        <taxon>Eukaryota</taxon>
        <taxon>Discoba</taxon>
        <taxon>Euglenozoa</taxon>
        <taxon>Kinetoplastea</taxon>
        <taxon>Metakinetoplastina</taxon>
        <taxon>Trypanosomatida</taxon>
        <taxon>Trypanosomatidae</taxon>
        <taxon>Strigomonadinae</taxon>
        <taxon>Angomonas</taxon>
    </lineage>
</organism>
<feature type="modified residue" description="N6-(pyridoxal phosphate)lysine" evidence="9">
    <location>
        <position position="236"/>
    </location>
</feature>
<dbReference type="InterPro" id="IPR015424">
    <property type="entry name" value="PyrdxlP-dep_Trfase"/>
</dbReference>
<name>U5KMP5_9TRYP</name>
<dbReference type="GO" id="GO:0005737">
    <property type="term" value="C:cytoplasm"/>
    <property type="evidence" value="ECO:0007669"/>
    <property type="project" value="TreeGrafter"/>
</dbReference>
<dbReference type="Pfam" id="PF01053">
    <property type="entry name" value="Cys_Met_Meta_PP"/>
    <property type="match status" value="1"/>
</dbReference>
<dbReference type="Gene3D" id="3.40.640.10">
    <property type="entry name" value="Type I PLP-dependent aspartate aminotransferase-like (Major domain)"/>
    <property type="match status" value="1"/>
</dbReference>
<evidence type="ECO:0000256" key="5">
    <source>
        <dbReference type="ARBA" id="ARBA00022898"/>
    </source>
</evidence>
<evidence type="ECO:0000256" key="7">
    <source>
        <dbReference type="ARBA" id="ARBA00023239"/>
    </source>
</evidence>
<protein>
    <recommendedName>
        <fullName evidence="3">cysteine-S-conjugate beta-lyase</fullName>
        <ecNumber evidence="3">4.4.1.13</ecNumber>
    </recommendedName>
    <alternativeName>
        <fullName evidence="8">Cysteine-S-conjugate beta-lyase</fullName>
    </alternativeName>
</protein>
<comment type="similarity">
    <text evidence="2 10">Belongs to the trans-sulfuration enzymes family.</text>
</comment>
<dbReference type="Gene3D" id="3.90.1150.10">
    <property type="entry name" value="Aspartate Aminotransferase, domain 1"/>
    <property type="match status" value="1"/>
</dbReference>
<keyword evidence="11" id="KW-0175">Coiled coil</keyword>
<dbReference type="InterPro" id="IPR006238">
    <property type="entry name" value="Cys_b_lyase_euk"/>
</dbReference>
<evidence type="ECO:0000256" key="10">
    <source>
        <dbReference type="RuleBase" id="RU362118"/>
    </source>
</evidence>
<dbReference type="InterPro" id="IPR015422">
    <property type="entry name" value="PyrdxlP-dep_Trfase_small"/>
</dbReference>
<keyword evidence="7 12" id="KW-0456">Lyase</keyword>
<evidence type="ECO:0000256" key="1">
    <source>
        <dbReference type="ARBA" id="ARBA00001933"/>
    </source>
</evidence>
<evidence type="ECO:0000256" key="2">
    <source>
        <dbReference type="ARBA" id="ARBA00009077"/>
    </source>
</evidence>
<evidence type="ECO:0000256" key="11">
    <source>
        <dbReference type="SAM" id="Coils"/>
    </source>
</evidence>
<dbReference type="VEuPathDB" id="TriTrypDB:ADEAN_000678400"/>
<comment type="cofactor">
    <cofactor evidence="1 10">
        <name>pyridoxal 5'-phosphate</name>
        <dbReference type="ChEBI" id="CHEBI:597326"/>
    </cofactor>
</comment>
<keyword evidence="5 9" id="KW-0663">Pyridoxal phosphate</keyword>
<evidence type="ECO:0000256" key="6">
    <source>
        <dbReference type="ARBA" id="ARBA00023167"/>
    </source>
</evidence>
<keyword evidence="6" id="KW-0486">Methionine biosynthesis</keyword>
<dbReference type="EC" id="4.4.1.13" evidence="3"/>
<keyword evidence="4" id="KW-0028">Amino-acid biosynthesis</keyword>
<dbReference type="AlphaFoldDB" id="U5KMP5"/>
<dbReference type="InterPro" id="IPR054542">
    <property type="entry name" value="Cys_met_metab_PP"/>
</dbReference>
<dbReference type="GO" id="GO:0030170">
    <property type="term" value="F:pyridoxal phosphate binding"/>
    <property type="evidence" value="ECO:0007669"/>
    <property type="project" value="InterPro"/>
</dbReference>
<evidence type="ECO:0000256" key="4">
    <source>
        <dbReference type="ARBA" id="ARBA00022605"/>
    </source>
</evidence>
<dbReference type="PROSITE" id="PS00868">
    <property type="entry name" value="CYS_MET_METAB_PP"/>
    <property type="match status" value="1"/>
</dbReference>
<evidence type="ECO:0000256" key="3">
    <source>
        <dbReference type="ARBA" id="ARBA00012224"/>
    </source>
</evidence>
<evidence type="ECO:0000256" key="8">
    <source>
        <dbReference type="ARBA" id="ARBA00047213"/>
    </source>
</evidence>
<dbReference type="SUPFAM" id="SSF53383">
    <property type="entry name" value="PLP-dependent transferases"/>
    <property type="match status" value="1"/>
</dbReference>
<dbReference type="InterPro" id="IPR015421">
    <property type="entry name" value="PyrdxlP-dep_Trfase_major"/>
</dbReference>
<dbReference type="GO" id="GO:0071266">
    <property type="term" value="P:'de novo' L-methionine biosynthetic process"/>
    <property type="evidence" value="ECO:0007669"/>
    <property type="project" value="InterPro"/>
</dbReference>
<dbReference type="CDD" id="cd00614">
    <property type="entry name" value="CGS_like"/>
    <property type="match status" value="1"/>
</dbReference>
<dbReference type="GO" id="GO:0047804">
    <property type="term" value="F:cysteine-S-conjugate beta-lyase activity"/>
    <property type="evidence" value="ECO:0007669"/>
    <property type="project" value="UniProtKB-EC"/>
</dbReference>